<dbReference type="GO" id="GO:0005737">
    <property type="term" value="C:cytoplasm"/>
    <property type="evidence" value="ECO:0007669"/>
    <property type="project" value="TreeGrafter"/>
</dbReference>
<keyword evidence="8" id="KW-1185">Reference proteome</keyword>
<sequence>MAMEQGTDLSSSEADATSDRYSMQFNSTAFASMEDTSGSCGPNVSKKPGVDYLKLSPILHDNDRRTIYSRRMVQYKCRGESPLVRSARMDPPHPLSDISEIRAEKSDESTPLSHSTVEMDENNVSDKENNRPGTSTPERFGNMSIPAHSRSTNSFESRILETLHTNTFSPSVFAVTETPTSPEEFKWSIEELSILKPVQITQEEIAQSYYSPYVSFAHLFVIFCCKFWKHLRYVLGIPKRKLR</sequence>
<evidence type="ECO:0000256" key="2">
    <source>
        <dbReference type="ARBA" id="ARBA00020055"/>
    </source>
</evidence>
<dbReference type="GO" id="GO:0060236">
    <property type="term" value="P:regulation of mitotic spindle organization"/>
    <property type="evidence" value="ECO:0007669"/>
    <property type="project" value="TreeGrafter"/>
</dbReference>
<dbReference type="InterPro" id="IPR023252">
    <property type="entry name" value="Aurora_borealis_protein"/>
</dbReference>
<comment type="similarity">
    <text evidence="1">Belongs to the BORA family.</text>
</comment>
<dbReference type="Proteomes" id="UP000054047">
    <property type="component" value="Unassembled WGS sequence"/>
</dbReference>
<proteinExistence type="inferred from homology"/>
<keyword evidence="5" id="KW-0131">Cell cycle</keyword>
<protein>
    <recommendedName>
        <fullName evidence="2">Protein aurora borealis</fullName>
    </recommendedName>
</protein>
<evidence type="ECO:0000256" key="1">
    <source>
        <dbReference type="ARBA" id="ARBA00010963"/>
    </source>
</evidence>
<feature type="region of interest" description="Disordered" evidence="6">
    <location>
        <begin position="84"/>
        <end position="147"/>
    </location>
</feature>
<feature type="non-terminal residue" evidence="7">
    <location>
        <position position="243"/>
    </location>
</feature>
<feature type="compositionally biased region" description="Basic and acidic residues" evidence="6">
    <location>
        <begin position="99"/>
        <end position="108"/>
    </location>
</feature>
<dbReference type="GO" id="GO:0051301">
    <property type="term" value="P:cell division"/>
    <property type="evidence" value="ECO:0007669"/>
    <property type="project" value="UniProtKB-KW"/>
</dbReference>
<dbReference type="GO" id="GO:0019901">
    <property type="term" value="F:protein kinase binding"/>
    <property type="evidence" value="ECO:0007669"/>
    <property type="project" value="TreeGrafter"/>
</dbReference>
<dbReference type="AlphaFoldDB" id="A0A0C2G155"/>
<keyword evidence="4" id="KW-0498">Mitosis</keyword>
<dbReference type="OrthoDB" id="10020858at2759"/>
<dbReference type="PANTHER" id="PTHR14728:SF2">
    <property type="entry name" value="PROTEIN AURORA BOREALIS"/>
    <property type="match status" value="1"/>
</dbReference>
<evidence type="ECO:0000313" key="7">
    <source>
        <dbReference type="EMBL" id="KIH52624.1"/>
    </source>
</evidence>
<dbReference type="EMBL" id="KN743180">
    <property type="protein sequence ID" value="KIH52624.1"/>
    <property type="molecule type" value="Genomic_DNA"/>
</dbReference>
<evidence type="ECO:0000256" key="4">
    <source>
        <dbReference type="ARBA" id="ARBA00022776"/>
    </source>
</evidence>
<keyword evidence="3" id="KW-0132">Cell division</keyword>
<name>A0A0C2G155_9BILA</name>
<gene>
    <name evidence="7" type="ORF">ANCDUO_17272</name>
</gene>
<evidence type="ECO:0000256" key="5">
    <source>
        <dbReference type="ARBA" id="ARBA00023306"/>
    </source>
</evidence>
<accession>A0A0C2G155</accession>
<reference evidence="7 8" key="1">
    <citation type="submission" date="2013-12" db="EMBL/GenBank/DDBJ databases">
        <title>Draft genome of the parsitic nematode Ancylostoma duodenale.</title>
        <authorList>
            <person name="Mitreva M."/>
        </authorList>
    </citation>
    <scope>NUCLEOTIDE SEQUENCE [LARGE SCALE GENOMIC DNA]</scope>
    <source>
        <strain evidence="7 8">Zhejiang</strain>
    </source>
</reference>
<dbReference type="PANTHER" id="PTHR14728">
    <property type="entry name" value="PROTEIN AURORA BOREALIS"/>
    <property type="match status" value="1"/>
</dbReference>
<evidence type="ECO:0000256" key="3">
    <source>
        <dbReference type="ARBA" id="ARBA00022618"/>
    </source>
</evidence>
<dbReference type="GO" id="GO:0007088">
    <property type="term" value="P:regulation of mitotic nuclear division"/>
    <property type="evidence" value="ECO:0007669"/>
    <property type="project" value="TreeGrafter"/>
</dbReference>
<evidence type="ECO:0000313" key="8">
    <source>
        <dbReference type="Proteomes" id="UP000054047"/>
    </source>
</evidence>
<dbReference type="GO" id="GO:0005634">
    <property type="term" value="C:nucleus"/>
    <property type="evidence" value="ECO:0007669"/>
    <property type="project" value="TreeGrafter"/>
</dbReference>
<organism evidence="7 8">
    <name type="scientific">Ancylostoma duodenale</name>
    <dbReference type="NCBI Taxonomy" id="51022"/>
    <lineage>
        <taxon>Eukaryota</taxon>
        <taxon>Metazoa</taxon>
        <taxon>Ecdysozoa</taxon>
        <taxon>Nematoda</taxon>
        <taxon>Chromadorea</taxon>
        <taxon>Rhabditida</taxon>
        <taxon>Rhabditina</taxon>
        <taxon>Rhabditomorpha</taxon>
        <taxon>Strongyloidea</taxon>
        <taxon>Ancylostomatidae</taxon>
        <taxon>Ancylostomatinae</taxon>
        <taxon>Ancylostoma</taxon>
    </lineage>
</organism>
<evidence type="ECO:0000256" key="6">
    <source>
        <dbReference type="SAM" id="MobiDB-lite"/>
    </source>
</evidence>
<dbReference type="Pfam" id="PF15280">
    <property type="entry name" value="BORA_N"/>
    <property type="match status" value="1"/>
</dbReference>